<dbReference type="EMBL" id="CP001016">
    <property type="protein sequence ID" value="ACB96602.1"/>
    <property type="molecule type" value="Genomic_DNA"/>
</dbReference>
<dbReference type="RefSeq" id="WP_012385951.1">
    <property type="nucleotide sequence ID" value="NC_010581.1"/>
</dbReference>
<evidence type="ECO:0000313" key="8">
    <source>
        <dbReference type="EMBL" id="ACB96602.1"/>
    </source>
</evidence>
<proteinExistence type="inferred from homology"/>
<dbReference type="KEGG" id="bid:Bind_3040"/>
<dbReference type="CDD" id="cd00433">
    <property type="entry name" value="Peptidase_M17"/>
    <property type="match status" value="1"/>
</dbReference>
<evidence type="ECO:0000313" key="9">
    <source>
        <dbReference type="Proteomes" id="UP000001695"/>
    </source>
</evidence>
<reference evidence="8 9" key="2">
    <citation type="journal article" date="2010" name="J. Bacteriol.">
        <title>Complete genome sequence of Beijerinckia indica subsp. indica.</title>
        <authorList>
            <person name="Tamas I."/>
            <person name="Dedysh S.N."/>
            <person name="Liesack W."/>
            <person name="Stott M.B."/>
            <person name="Alam M."/>
            <person name="Murrell J.C."/>
            <person name="Dunfield P.F."/>
        </authorList>
    </citation>
    <scope>NUCLEOTIDE SEQUENCE [LARGE SCALE GENOMIC DNA]</scope>
    <source>
        <strain evidence="9">ATCC 9039 / DSM 1715 / NCIMB 8712</strain>
    </source>
</reference>
<dbReference type="OrthoDB" id="9809354at2"/>
<evidence type="ECO:0000256" key="4">
    <source>
        <dbReference type="ARBA" id="ARBA00022801"/>
    </source>
</evidence>
<dbReference type="GO" id="GO:0005737">
    <property type="term" value="C:cytoplasm"/>
    <property type="evidence" value="ECO:0007669"/>
    <property type="project" value="InterPro"/>
</dbReference>
<evidence type="ECO:0000256" key="1">
    <source>
        <dbReference type="ARBA" id="ARBA00009528"/>
    </source>
</evidence>
<dbReference type="Gene3D" id="3.40.220.10">
    <property type="entry name" value="Leucine Aminopeptidase, subunit E, domain 1"/>
    <property type="match status" value="1"/>
</dbReference>
<evidence type="ECO:0000256" key="3">
    <source>
        <dbReference type="ARBA" id="ARBA00022670"/>
    </source>
</evidence>
<dbReference type="STRING" id="395963.Bind_3040"/>
<protein>
    <submittedName>
        <fullName evidence="8">Leucyl aminopeptidase</fullName>
        <ecNumber evidence="8">3.4.11.1</ecNumber>
    </submittedName>
</protein>
<feature type="region of interest" description="Disordered" evidence="6">
    <location>
        <begin position="464"/>
        <end position="491"/>
    </location>
</feature>
<dbReference type="Proteomes" id="UP000001695">
    <property type="component" value="Chromosome"/>
</dbReference>
<keyword evidence="9" id="KW-1185">Reference proteome</keyword>
<dbReference type="PRINTS" id="PR00481">
    <property type="entry name" value="LAMNOPPTDASE"/>
</dbReference>
<dbReference type="eggNOG" id="COG0260">
    <property type="taxonomic scope" value="Bacteria"/>
</dbReference>
<dbReference type="AlphaFoldDB" id="B2IBH6"/>
<dbReference type="GO" id="GO:0070006">
    <property type="term" value="F:metalloaminopeptidase activity"/>
    <property type="evidence" value="ECO:0007669"/>
    <property type="project" value="InterPro"/>
</dbReference>
<name>B2IBH6_BEII9</name>
<keyword evidence="4 8" id="KW-0378">Hydrolase</keyword>
<dbReference type="PANTHER" id="PTHR11963:SF20">
    <property type="entry name" value="PEPTIDASE B"/>
    <property type="match status" value="1"/>
</dbReference>
<feature type="domain" description="Cytosol aminopeptidase" evidence="7">
    <location>
        <begin position="306"/>
        <end position="313"/>
    </location>
</feature>
<keyword evidence="3" id="KW-0645">Protease</keyword>
<dbReference type="InterPro" id="IPR000819">
    <property type="entry name" value="Peptidase_M17_C"/>
</dbReference>
<evidence type="ECO:0000259" key="7">
    <source>
        <dbReference type="PROSITE" id="PS00631"/>
    </source>
</evidence>
<comment type="similarity">
    <text evidence="1">Belongs to the peptidase M17 family.</text>
</comment>
<gene>
    <name evidence="8" type="ordered locus">Bind_3040</name>
</gene>
<accession>B2IBH6</accession>
<dbReference type="GO" id="GO:0006508">
    <property type="term" value="P:proteolysis"/>
    <property type="evidence" value="ECO:0007669"/>
    <property type="project" value="UniProtKB-KW"/>
</dbReference>
<dbReference type="InterPro" id="IPR011356">
    <property type="entry name" value="Leucine_aapep/pepB"/>
</dbReference>
<dbReference type="Pfam" id="PF21337">
    <property type="entry name" value="Peptidase_M17_N_1"/>
    <property type="match status" value="1"/>
</dbReference>
<organism evidence="8 9">
    <name type="scientific">Beijerinckia indica subsp. indica (strain ATCC 9039 / DSM 1715 / NCIMB 8712)</name>
    <dbReference type="NCBI Taxonomy" id="395963"/>
    <lineage>
        <taxon>Bacteria</taxon>
        <taxon>Pseudomonadati</taxon>
        <taxon>Pseudomonadota</taxon>
        <taxon>Alphaproteobacteria</taxon>
        <taxon>Hyphomicrobiales</taxon>
        <taxon>Beijerinckiaceae</taxon>
        <taxon>Beijerinckia</taxon>
    </lineage>
</organism>
<evidence type="ECO:0000256" key="2">
    <source>
        <dbReference type="ARBA" id="ARBA00022438"/>
    </source>
</evidence>
<dbReference type="Gene3D" id="3.40.630.10">
    <property type="entry name" value="Zn peptidases"/>
    <property type="match status" value="1"/>
</dbReference>
<dbReference type="PANTHER" id="PTHR11963">
    <property type="entry name" value="LEUCINE AMINOPEPTIDASE-RELATED"/>
    <property type="match status" value="1"/>
</dbReference>
<keyword evidence="5" id="KW-0464">Manganese</keyword>
<dbReference type="PROSITE" id="PS00631">
    <property type="entry name" value="CYTOSOL_AP"/>
    <property type="match status" value="1"/>
</dbReference>
<dbReference type="HOGENOM" id="CLU_013734_2_1_5"/>
<evidence type="ECO:0000256" key="5">
    <source>
        <dbReference type="ARBA" id="ARBA00023211"/>
    </source>
</evidence>
<sequence>MSLRRQATDKALPIWFVTAETWPQIRETLPPYVSLFAQASGFEPHAGRSLVYPGPSGAFEGVLFGLENKAAATADPFLPGRLVSLLPAGLYRFANAPHTPDLAALSWLLSSYRFTRYKSQGAELPELCAPEGVDADRVERIAEAVTLGRDLINTPANDLGPDSLEEAALQLATRYKAKSSIIRGEKLLQTNFPLIHAVGRASDKAPRLIDFAWGPTDAPKVTLVGKGVCFDSGGLDIKPGSAMLLMKKDMGGAATALALAAMIMDAQLPIRLRVLIPAVENAISGNAFRPGDIYPSRKGLTIEIGNTDAEGRLVLADALALADEEAPDLLIDFATLTGAARVALGPDLPPFYTGDDALADAITAHGTALADPVWRLPLWPPYAKLLDSKVADLNNVSSGSFAGSITAALFLQRFVEKAKAWVHFDLYAWTPSAKPGHPEGAEIQVGRLLFSLIEERFSLSSPSLTEALQNVPPQPPEPGPFADENAKDPTP</sequence>
<dbReference type="SUPFAM" id="SSF53187">
    <property type="entry name" value="Zn-dependent exopeptidases"/>
    <property type="match status" value="1"/>
</dbReference>
<reference evidence="9" key="1">
    <citation type="submission" date="2008-03" db="EMBL/GenBank/DDBJ databases">
        <title>Complete sequence of chromosome of Beijerinckia indica subsp. indica ATCC 9039.</title>
        <authorList>
            <consortium name="US DOE Joint Genome Institute"/>
            <person name="Copeland A."/>
            <person name="Lucas S."/>
            <person name="Lapidus A."/>
            <person name="Glavina del Rio T."/>
            <person name="Dalin E."/>
            <person name="Tice H."/>
            <person name="Bruce D."/>
            <person name="Goodwin L."/>
            <person name="Pitluck S."/>
            <person name="LaButti K."/>
            <person name="Schmutz J."/>
            <person name="Larimer F."/>
            <person name="Land M."/>
            <person name="Hauser L."/>
            <person name="Kyrpides N."/>
            <person name="Mikhailova N."/>
            <person name="Dunfield P.F."/>
            <person name="Dedysh S.N."/>
            <person name="Liesack W."/>
            <person name="Saw J.H."/>
            <person name="Alam M."/>
            <person name="Chen Y."/>
            <person name="Murrell J.C."/>
            <person name="Richardson P."/>
        </authorList>
    </citation>
    <scope>NUCLEOTIDE SEQUENCE [LARGE SCALE GENOMIC DNA]</scope>
    <source>
        <strain evidence="9">ATCC 9039 / DSM 1715 / NCIMB 8712</strain>
    </source>
</reference>
<dbReference type="GO" id="GO:0030145">
    <property type="term" value="F:manganese ion binding"/>
    <property type="evidence" value="ECO:0007669"/>
    <property type="project" value="InterPro"/>
</dbReference>
<dbReference type="Pfam" id="PF00883">
    <property type="entry name" value="Peptidase_M17"/>
    <property type="match status" value="1"/>
</dbReference>
<keyword evidence="2 8" id="KW-0031">Aminopeptidase</keyword>
<dbReference type="EC" id="3.4.11.1" evidence="8"/>
<dbReference type="InterPro" id="IPR048816">
    <property type="entry name" value="Peptidase_M17_N_1"/>
</dbReference>
<evidence type="ECO:0000256" key="6">
    <source>
        <dbReference type="SAM" id="MobiDB-lite"/>
    </source>
</evidence>
<dbReference type="InterPro" id="IPR043472">
    <property type="entry name" value="Macro_dom-like"/>
</dbReference>